<organism evidence="10 11">
    <name type="scientific">Thermotoga petrophila</name>
    <dbReference type="NCBI Taxonomy" id="93929"/>
    <lineage>
        <taxon>Bacteria</taxon>
        <taxon>Thermotogati</taxon>
        <taxon>Thermotogota</taxon>
        <taxon>Thermotogae</taxon>
        <taxon>Thermotogales</taxon>
        <taxon>Thermotogaceae</taxon>
        <taxon>Thermotoga</taxon>
    </lineage>
</organism>
<keyword evidence="4 8" id="KW-0689">Ribosomal protein</keyword>
<dbReference type="GO" id="GO:0019843">
    <property type="term" value="F:rRNA binding"/>
    <property type="evidence" value="ECO:0007669"/>
    <property type="project" value="UniProtKB-UniRule"/>
</dbReference>
<evidence type="ECO:0000256" key="1">
    <source>
        <dbReference type="ARBA" id="ARBA00010761"/>
    </source>
</evidence>
<dbReference type="Pfam" id="PF07650">
    <property type="entry name" value="KH_2"/>
    <property type="match status" value="1"/>
</dbReference>
<dbReference type="InterPro" id="IPR057258">
    <property type="entry name" value="Ribosomal_uS3"/>
</dbReference>
<dbReference type="GO" id="GO:0022627">
    <property type="term" value="C:cytosolic small ribosomal subunit"/>
    <property type="evidence" value="ECO:0007669"/>
    <property type="project" value="TreeGrafter"/>
</dbReference>
<dbReference type="PROSITE" id="PS00548">
    <property type="entry name" value="RIBOSOMAL_S3"/>
    <property type="match status" value="1"/>
</dbReference>
<keyword evidence="3 8" id="KW-0694">RNA-binding</keyword>
<dbReference type="InterPro" id="IPR001351">
    <property type="entry name" value="Ribosomal_uS3_C"/>
</dbReference>
<dbReference type="InterPro" id="IPR005704">
    <property type="entry name" value="Ribosomal_uS3_bac-typ"/>
</dbReference>
<evidence type="ECO:0000256" key="4">
    <source>
        <dbReference type="ARBA" id="ARBA00022980"/>
    </source>
</evidence>
<comment type="subunit">
    <text evidence="8">Part of the 30S ribosomal subunit. Forms a tight complex with proteins S10 and S14.</text>
</comment>
<dbReference type="Proteomes" id="UP000058636">
    <property type="component" value="Unassembled WGS sequence"/>
</dbReference>
<dbReference type="GO" id="GO:0006412">
    <property type="term" value="P:translation"/>
    <property type="evidence" value="ECO:0007669"/>
    <property type="project" value="UniProtKB-UniRule"/>
</dbReference>
<comment type="caution">
    <text evidence="10">The sequence shown here is derived from an EMBL/GenBank/DDBJ whole genome shotgun (WGS) entry which is preliminary data.</text>
</comment>
<evidence type="ECO:0000256" key="6">
    <source>
        <dbReference type="ARBA" id="ARBA00024998"/>
    </source>
</evidence>
<name>A0A101EQ34_9THEM</name>
<dbReference type="PROSITE" id="PS50823">
    <property type="entry name" value="KH_TYPE_2"/>
    <property type="match status" value="1"/>
</dbReference>
<dbReference type="HAMAP" id="MF_01309_B">
    <property type="entry name" value="Ribosomal_uS3_B"/>
    <property type="match status" value="1"/>
</dbReference>
<dbReference type="GO" id="GO:0003735">
    <property type="term" value="F:structural constituent of ribosome"/>
    <property type="evidence" value="ECO:0007669"/>
    <property type="project" value="InterPro"/>
</dbReference>
<reference evidence="10 11" key="1">
    <citation type="journal article" date="2015" name="MBio">
        <title>Genome-Resolved Metagenomic Analysis Reveals Roles for Candidate Phyla and Other Microbial Community Members in Biogeochemical Transformations in Oil Reservoirs.</title>
        <authorList>
            <person name="Hu P."/>
            <person name="Tom L."/>
            <person name="Singh A."/>
            <person name="Thomas B.C."/>
            <person name="Baker B.J."/>
            <person name="Piceno Y.M."/>
            <person name="Andersen G.L."/>
            <person name="Banfield J.F."/>
        </authorList>
    </citation>
    <scope>NUCLEOTIDE SEQUENCE [LARGE SCALE GENOMIC DNA]</scope>
    <source>
        <strain evidence="10">46_26</strain>
    </source>
</reference>
<dbReference type="InterPro" id="IPR015946">
    <property type="entry name" value="KH_dom-like_a/b"/>
</dbReference>
<dbReference type="InterPro" id="IPR004087">
    <property type="entry name" value="KH_dom"/>
</dbReference>
<dbReference type="PANTHER" id="PTHR11760:SF19">
    <property type="entry name" value="SMALL RIBOSOMAL SUBUNIT PROTEIN US3C"/>
    <property type="match status" value="1"/>
</dbReference>
<dbReference type="FunFam" id="3.30.300.20:FF:000001">
    <property type="entry name" value="30S ribosomal protein S3"/>
    <property type="match status" value="1"/>
</dbReference>
<dbReference type="CDD" id="cd02412">
    <property type="entry name" value="KH-II_30S_S3"/>
    <property type="match status" value="1"/>
</dbReference>
<comment type="similarity">
    <text evidence="1 8 9">Belongs to the universal ribosomal protein uS3 family.</text>
</comment>
<evidence type="ECO:0000256" key="2">
    <source>
        <dbReference type="ARBA" id="ARBA00022730"/>
    </source>
</evidence>
<proteinExistence type="inferred from homology"/>
<dbReference type="PANTHER" id="PTHR11760">
    <property type="entry name" value="30S/40S RIBOSOMAL PROTEIN S3"/>
    <property type="match status" value="1"/>
</dbReference>
<dbReference type="AlphaFoldDB" id="A0A101EQ34"/>
<dbReference type="SUPFAM" id="SSF54814">
    <property type="entry name" value="Prokaryotic type KH domain (KH-domain type II)"/>
    <property type="match status" value="1"/>
</dbReference>
<keyword evidence="2 8" id="KW-0699">rRNA-binding</keyword>
<dbReference type="Gene3D" id="3.30.1140.32">
    <property type="entry name" value="Ribosomal protein S3, C-terminal domain"/>
    <property type="match status" value="1"/>
</dbReference>
<dbReference type="InterPro" id="IPR036419">
    <property type="entry name" value="Ribosomal_S3_C_sf"/>
</dbReference>
<evidence type="ECO:0000256" key="5">
    <source>
        <dbReference type="ARBA" id="ARBA00023274"/>
    </source>
</evidence>
<evidence type="ECO:0000313" key="10">
    <source>
        <dbReference type="EMBL" id="KUK22803.1"/>
    </source>
</evidence>
<dbReference type="PATRIC" id="fig|93930.3.peg.119"/>
<comment type="function">
    <text evidence="6 8">Binds the lower part of the 30S subunit head. Binds mRNA in the 70S ribosome, positioning it for translation.</text>
</comment>
<dbReference type="InterPro" id="IPR004044">
    <property type="entry name" value="KH_dom_type_2"/>
</dbReference>
<dbReference type="EMBL" id="LGFG01000091">
    <property type="protein sequence ID" value="KUK22803.1"/>
    <property type="molecule type" value="Genomic_DNA"/>
</dbReference>
<evidence type="ECO:0000256" key="8">
    <source>
        <dbReference type="HAMAP-Rule" id="MF_01309"/>
    </source>
</evidence>
<evidence type="ECO:0000256" key="9">
    <source>
        <dbReference type="RuleBase" id="RU003624"/>
    </source>
</evidence>
<sequence length="209" mass="24122">MGQKVHPRGFRLGLSADWQAKWFNEKNYKEWLLEDEEIRKFIKNRYYHAGISEIYVERPDAERINITVKTARPGIIIGRKGAEITSLREELERKFNRRVVINIEEIKTPELDAQLVAESIASRIEKRASYKVAMKRAIMNAMRKGAQGIKVMVAGRLGGAEIARREWYLRGRLPLQKLKAIIDYGTATAWTKYGTIGIKVWIYKGDADI</sequence>
<dbReference type="InterPro" id="IPR009019">
    <property type="entry name" value="KH_sf_prok-type"/>
</dbReference>
<protein>
    <recommendedName>
        <fullName evidence="7 8">Small ribosomal subunit protein uS3</fullName>
    </recommendedName>
</protein>
<dbReference type="InterPro" id="IPR018280">
    <property type="entry name" value="Ribosomal_uS3_CS"/>
</dbReference>
<dbReference type="Gene3D" id="3.30.300.20">
    <property type="match status" value="1"/>
</dbReference>
<dbReference type="SUPFAM" id="SSF54821">
    <property type="entry name" value="Ribosomal protein S3 C-terminal domain"/>
    <property type="match status" value="1"/>
</dbReference>
<keyword evidence="5 8" id="KW-0687">Ribonucleoprotein</keyword>
<gene>
    <name evidence="8" type="primary">rpsC</name>
    <name evidence="10" type="ORF">XD57_1108</name>
</gene>
<dbReference type="Pfam" id="PF00189">
    <property type="entry name" value="Ribosomal_S3_C"/>
    <property type="match status" value="1"/>
</dbReference>
<dbReference type="FunFam" id="3.30.1140.32:FF:000014">
    <property type="entry name" value="30S ribosomal protein S3"/>
    <property type="match status" value="1"/>
</dbReference>
<evidence type="ECO:0000256" key="3">
    <source>
        <dbReference type="ARBA" id="ARBA00022884"/>
    </source>
</evidence>
<dbReference type="NCBIfam" id="TIGR01009">
    <property type="entry name" value="rpsC_bact"/>
    <property type="match status" value="1"/>
</dbReference>
<accession>A0A101EQ34</accession>
<evidence type="ECO:0000256" key="7">
    <source>
        <dbReference type="ARBA" id="ARBA00035257"/>
    </source>
</evidence>
<dbReference type="SMART" id="SM00322">
    <property type="entry name" value="KH"/>
    <property type="match status" value="1"/>
</dbReference>
<dbReference type="OMA" id="KTNPIGN"/>
<evidence type="ECO:0000313" key="11">
    <source>
        <dbReference type="Proteomes" id="UP000058636"/>
    </source>
</evidence>
<dbReference type="SMR" id="A0A101EQ34"/>
<dbReference type="GO" id="GO:0003729">
    <property type="term" value="F:mRNA binding"/>
    <property type="evidence" value="ECO:0007669"/>
    <property type="project" value="UniProtKB-UniRule"/>
</dbReference>